<dbReference type="GeneID" id="63854228"/>
<keyword evidence="2" id="KW-1185">Reference proteome</keyword>
<reference evidence="1" key="1">
    <citation type="submission" date="2020-01" db="EMBL/GenBank/DDBJ databases">
        <authorList>
            <consortium name="DOE Joint Genome Institute"/>
            <person name="Haridas S."/>
            <person name="Albert R."/>
            <person name="Binder M."/>
            <person name="Bloem J."/>
            <person name="Labutti K."/>
            <person name="Salamov A."/>
            <person name="Andreopoulos B."/>
            <person name="Baker S.E."/>
            <person name="Barry K."/>
            <person name="Bills G."/>
            <person name="Bluhm B.H."/>
            <person name="Cannon C."/>
            <person name="Castanera R."/>
            <person name="Culley D.E."/>
            <person name="Daum C."/>
            <person name="Ezra D."/>
            <person name="Gonzalez J.B."/>
            <person name="Henrissat B."/>
            <person name="Kuo A."/>
            <person name="Liang C."/>
            <person name="Lipzen A."/>
            <person name="Lutzoni F."/>
            <person name="Magnuson J."/>
            <person name="Mondo S."/>
            <person name="Nolan M."/>
            <person name="Ohm R."/>
            <person name="Pangilinan J."/>
            <person name="Park H.-J."/>
            <person name="Ramirez L."/>
            <person name="Alfaro M."/>
            <person name="Sun H."/>
            <person name="Tritt A."/>
            <person name="Yoshinaga Y."/>
            <person name="Zwiers L.-H."/>
            <person name="Turgeon B.G."/>
            <person name="Goodwin S.B."/>
            <person name="Spatafora J.W."/>
            <person name="Crous P.W."/>
            <person name="Grigoriev I.V."/>
        </authorList>
    </citation>
    <scope>NUCLEOTIDE SEQUENCE</scope>
    <source>
        <strain evidence="1">CBS 394.84</strain>
    </source>
</reference>
<name>A0A9P4L9H1_9PLEO</name>
<dbReference type="RefSeq" id="XP_040788991.1">
    <property type="nucleotide sequence ID" value="XM_040936978.1"/>
</dbReference>
<evidence type="ECO:0000313" key="2">
    <source>
        <dbReference type="Proteomes" id="UP000800039"/>
    </source>
</evidence>
<evidence type="ECO:0000313" key="1">
    <source>
        <dbReference type="EMBL" id="KAF1846428.1"/>
    </source>
</evidence>
<dbReference type="AlphaFoldDB" id="A0A9P4L9H1"/>
<protein>
    <submittedName>
        <fullName evidence="1">Uncharacterized protein</fullName>
    </submittedName>
</protein>
<comment type="caution">
    <text evidence="1">The sequence shown here is derived from an EMBL/GenBank/DDBJ whole genome shotgun (WGS) entry which is preliminary data.</text>
</comment>
<dbReference type="Proteomes" id="UP000800039">
    <property type="component" value="Unassembled WGS sequence"/>
</dbReference>
<dbReference type="EMBL" id="ML976616">
    <property type="protein sequence ID" value="KAF1846428.1"/>
    <property type="molecule type" value="Genomic_DNA"/>
</dbReference>
<gene>
    <name evidence="1" type="ORF">K460DRAFT_406633</name>
</gene>
<organism evidence="1 2">
    <name type="scientific">Cucurbitaria berberidis CBS 394.84</name>
    <dbReference type="NCBI Taxonomy" id="1168544"/>
    <lineage>
        <taxon>Eukaryota</taxon>
        <taxon>Fungi</taxon>
        <taxon>Dikarya</taxon>
        <taxon>Ascomycota</taxon>
        <taxon>Pezizomycotina</taxon>
        <taxon>Dothideomycetes</taxon>
        <taxon>Pleosporomycetidae</taxon>
        <taxon>Pleosporales</taxon>
        <taxon>Pleosporineae</taxon>
        <taxon>Cucurbitariaceae</taxon>
        <taxon>Cucurbitaria</taxon>
    </lineage>
</organism>
<sequence>MSRDILPPILNAAEMIDDITNHWQELTNEKKASYANLIAKFRNLTRPEGSKALEVLYDHVTYTPIPDFPADVDTFWNMSEEDVNRILLSVGAELVGDAIARRGRLSLIIGTRRVTG</sequence>
<accession>A0A9P4L9H1</accession>
<proteinExistence type="predicted"/>